<evidence type="ECO:0000313" key="2">
    <source>
        <dbReference type="Proteomes" id="UP001499854"/>
    </source>
</evidence>
<dbReference type="RefSeq" id="WP_344656537.1">
    <property type="nucleotide sequence ID" value="NZ_BAAAQM010000008.1"/>
</dbReference>
<dbReference type="Pfam" id="PF21893">
    <property type="entry name" value="DUF6918"/>
    <property type="match status" value="1"/>
</dbReference>
<accession>A0ABN2R1X7</accession>
<protein>
    <submittedName>
        <fullName evidence="1">Uncharacterized protein</fullName>
    </submittedName>
</protein>
<reference evidence="1 2" key="1">
    <citation type="journal article" date="2019" name="Int. J. Syst. Evol. Microbiol.">
        <title>The Global Catalogue of Microorganisms (GCM) 10K type strain sequencing project: providing services to taxonomists for standard genome sequencing and annotation.</title>
        <authorList>
            <consortium name="The Broad Institute Genomics Platform"/>
            <consortium name="The Broad Institute Genome Sequencing Center for Infectious Disease"/>
            <person name="Wu L."/>
            <person name="Ma J."/>
        </authorList>
    </citation>
    <scope>NUCLEOTIDE SEQUENCE [LARGE SCALE GENOMIC DNA]</scope>
    <source>
        <strain evidence="1 2">JCM 16013</strain>
    </source>
</reference>
<dbReference type="Proteomes" id="UP001499854">
    <property type="component" value="Unassembled WGS sequence"/>
</dbReference>
<dbReference type="EMBL" id="BAAAQM010000008">
    <property type="protein sequence ID" value="GAA1962068.1"/>
    <property type="molecule type" value="Genomic_DNA"/>
</dbReference>
<dbReference type="InterPro" id="IPR054211">
    <property type="entry name" value="DUF6918"/>
</dbReference>
<organism evidence="1 2">
    <name type="scientific">Catenulispora subtropica</name>
    <dbReference type="NCBI Taxonomy" id="450798"/>
    <lineage>
        <taxon>Bacteria</taxon>
        <taxon>Bacillati</taxon>
        <taxon>Actinomycetota</taxon>
        <taxon>Actinomycetes</taxon>
        <taxon>Catenulisporales</taxon>
        <taxon>Catenulisporaceae</taxon>
        <taxon>Catenulispora</taxon>
    </lineage>
</organism>
<keyword evidence="2" id="KW-1185">Reference proteome</keyword>
<sequence>MGQTLQESLLNPTNRPQVVTDCEQLIDEQVRDSGLMVKGAYKVVTAFKAGIIHDAVDTLVDDFVVRLEPFYADFVAAGGGSFGDYLAGRGPEVANALLGVTDERAANSDRATLRKAYEQVRPKGAENIEKALPKLGKIVEKYAG</sequence>
<proteinExistence type="predicted"/>
<name>A0ABN2R1X7_9ACTN</name>
<gene>
    <name evidence="1" type="ORF">GCM10009838_18570</name>
</gene>
<evidence type="ECO:0000313" key="1">
    <source>
        <dbReference type="EMBL" id="GAA1962068.1"/>
    </source>
</evidence>
<comment type="caution">
    <text evidence="1">The sequence shown here is derived from an EMBL/GenBank/DDBJ whole genome shotgun (WGS) entry which is preliminary data.</text>
</comment>